<feature type="region of interest" description="Disordered" evidence="1">
    <location>
        <begin position="1"/>
        <end position="27"/>
    </location>
</feature>
<dbReference type="Gramene" id="PNT72165">
    <property type="protein sequence ID" value="PNT72165"/>
    <property type="gene ID" value="BRADI_2g40556v3"/>
</dbReference>
<proteinExistence type="predicted"/>
<evidence type="ECO:0000313" key="3">
    <source>
        <dbReference type="EnsemblPlants" id="PNT72165"/>
    </source>
</evidence>
<evidence type="ECO:0000256" key="1">
    <source>
        <dbReference type="SAM" id="MobiDB-lite"/>
    </source>
</evidence>
<evidence type="ECO:0000313" key="2">
    <source>
        <dbReference type="EMBL" id="PNT72165.1"/>
    </source>
</evidence>
<gene>
    <name evidence="2" type="ORF">BRADI_2g40556v3</name>
</gene>
<keyword evidence="4" id="KW-1185">Reference proteome</keyword>
<organism evidence="2">
    <name type="scientific">Brachypodium distachyon</name>
    <name type="common">Purple false brome</name>
    <name type="synonym">Trachynia distachya</name>
    <dbReference type="NCBI Taxonomy" id="15368"/>
    <lineage>
        <taxon>Eukaryota</taxon>
        <taxon>Viridiplantae</taxon>
        <taxon>Streptophyta</taxon>
        <taxon>Embryophyta</taxon>
        <taxon>Tracheophyta</taxon>
        <taxon>Spermatophyta</taxon>
        <taxon>Magnoliopsida</taxon>
        <taxon>Liliopsida</taxon>
        <taxon>Poales</taxon>
        <taxon>Poaceae</taxon>
        <taxon>BOP clade</taxon>
        <taxon>Pooideae</taxon>
        <taxon>Stipodae</taxon>
        <taxon>Brachypodieae</taxon>
        <taxon>Brachypodium</taxon>
    </lineage>
</organism>
<feature type="region of interest" description="Disordered" evidence="1">
    <location>
        <begin position="48"/>
        <end position="111"/>
    </location>
</feature>
<accession>A0A2K2DD03</accession>
<protein>
    <submittedName>
        <fullName evidence="2 3">Uncharacterized protein</fullName>
    </submittedName>
</protein>
<dbReference type="Proteomes" id="UP000008810">
    <property type="component" value="Chromosome 2"/>
</dbReference>
<sequence length="315" mass="33101">MDSQLSTAAHSDKPAAHAPPLLPAPRTTATTHLPLLALLLCSHRHRPDLSLPAPSPPPPRTHPTRSTSTSSHTARPDPPSPRTGARPRSARRRSRCAPRPAPARTRTAARQADIRLLLTVPPPWESRAPPRHVPTGPFVRLGSQVFQFHGTAGSGDGEGESDAPARGEEVFGGRREEVFRGRMELTAARGVVAAAVAAGYGIGLPLGSSFRAVTDPAMLGAASVAGTAVLETSVSEVEAIASKYGLSTQDAAFKAELCDLYARQALAANAVPLPSPAHPLGPDTEVVFEKVRDLSVLGKKGMEDEEQAAAMRQLA</sequence>
<dbReference type="EMBL" id="CM000881">
    <property type="protein sequence ID" value="PNT72165.1"/>
    <property type="molecule type" value="Genomic_DNA"/>
</dbReference>
<dbReference type="EnsemblPlants" id="PNT72165">
    <property type="protein sequence ID" value="PNT72165"/>
    <property type="gene ID" value="BRADI_2g40556v3"/>
</dbReference>
<dbReference type="InParanoid" id="A0A2K2DD03"/>
<reference evidence="2 3" key="1">
    <citation type="journal article" date="2010" name="Nature">
        <title>Genome sequencing and analysis of the model grass Brachypodium distachyon.</title>
        <authorList>
            <consortium name="International Brachypodium Initiative"/>
        </authorList>
    </citation>
    <scope>NUCLEOTIDE SEQUENCE [LARGE SCALE GENOMIC DNA]</scope>
    <source>
        <strain evidence="2 3">Bd21</strain>
    </source>
</reference>
<dbReference type="STRING" id="15368.A0A2K2DD03"/>
<evidence type="ECO:0000313" key="4">
    <source>
        <dbReference type="Proteomes" id="UP000008810"/>
    </source>
</evidence>
<dbReference type="AlphaFoldDB" id="A0A2K2DD03"/>
<feature type="compositionally biased region" description="Low complexity" evidence="1">
    <location>
        <begin position="16"/>
        <end position="27"/>
    </location>
</feature>
<reference evidence="3" key="3">
    <citation type="submission" date="2018-08" db="UniProtKB">
        <authorList>
            <consortium name="EnsemblPlants"/>
        </authorList>
    </citation>
    <scope>IDENTIFICATION</scope>
    <source>
        <strain evidence="3">cv. Bd21</strain>
    </source>
</reference>
<name>A0A2K2DD03_BRADI</name>
<reference evidence="2" key="2">
    <citation type="submission" date="2017-06" db="EMBL/GenBank/DDBJ databases">
        <title>WGS assembly of Brachypodium distachyon.</title>
        <authorList>
            <consortium name="The International Brachypodium Initiative"/>
            <person name="Lucas S."/>
            <person name="Harmon-Smith M."/>
            <person name="Lail K."/>
            <person name="Tice H."/>
            <person name="Grimwood J."/>
            <person name="Bruce D."/>
            <person name="Barry K."/>
            <person name="Shu S."/>
            <person name="Lindquist E."/>
            <person name="Wang M."/>
            <person name="Pitluck S."/>
            <person name="Vogel J.P."/>
            <person name="Garvin D.F."/>
            <person name="Mockler T.C."/>
            <person name="Schmutz J."/>
            <person name="Rokhsar D."/>
            <person name="Bevan M.W."/>
        </authorList>
    </citation>
    <scope>NUCLEOTIDE SEQUENCE</scope>
    <source>
        <strain evidence="2">Bd21</strain>
    </source>
</reference>
<feature type="compositionally biased region" description="Low complexity" evidence="1">
    <location>
        <begin position="64"/>
        <end position="73"/>
    </location>
</feature>